<evidence type="ECO:0000256" key="6">
    <source>
        <dbReference type="ARBA" id="ARBA00023204"/>
    </source>
</evidence>
<evidence type="ECO:0000256" key="3">
    <source>
        <dbReference type="ARBA" id="ARBA00021310"/>
    </source>
</evidence>
<dbReference type="PANTHER" id="PTHR33991">
    <property type="entry name" value="DNA REPAIR PROTEIN RECO"/>
    <property type="match status" value="1"/>
</dbReference>
<dbReference type="Proteomes" id="UP001564408">
    <property type="component" value="Unassembled WGS sequence"/>
</dbReference>
<evidence type="ECO:0000256" key="2">
    <source>
        <dbReference type="ARBA" id="ARBA00007452"/>
    </source>
</evidence>
<dbReference type="RefSeq" id="WP_369666635.1">
    <property type="nucleotide sequence ID" value="NZ_JBDKXB010000007.1"/>
</dbReference>
<dbReference type="InterPro" id="IPR037278">
    <property type="entry name" value="ARFGAP/RecO"/>
</dbReference>
<keyword evidence="4 8" id="KW-0227">DNA damage</keyword>
<comment type="function">
    <text evidence="1 8">Involved in DNA repair and RecF pathway recombination.</text>
</comment>
<organism evidence="10 11">
    <name type="scientific">Thioalkalicoccus limnaeus</name>
    <dbReference type="NCBI Taxonomy" id="120681"/>
    <lineage>
        <taxon>Bacteria</taxon>
        <taxon>Pseudomonadati</taxon>
        <taxon>Pseudomonadota</taxon>
        <taxon>Gammaproteobacteria</taxon>
        <taxon>Chromatiales</taxon>
        <taxon>Chromatiaceae</taxon>
        <taxon>Thioalkalicoccus</taxon>
    </lineage>
</organism>
<evidence type="ECO:0000313" key="11">
    <source>
        <dbReference type="Proteomes" id="UP001564408"/>
    </source>
</evidence>
<evidence type="ECO:0000256" key="7">
    <source>
        <dbReference type="ARBA" id="ARBA00033409"/>
    </source>
</evidence>
<dbReference type="NCBIfam" id="TIGR00613">
    <property type="entry name" value="reco"/>
    <property type="match status" value="1"/>
</dbReference>
<evidence type="ECO:0000256" key="5">
    <source>
        <dbReference type="ARBA" id="ARBA00023172"/>
    </source>
</evidence>
<evidence type="ECO:0000256" key="8">
    <source>
        <dbReference type="HAMAP-Rule" id="MF_00201"/>
    </source>
</evidence>
<protein>
    <recommendedName>
        <fullName evidence="3 8">DNA repair protein RecO</fullName>
    </recommendedName>
    <alternativeName>
        <fullName evidence="7 8">Recombination protein O</fullName>
    </alternativeName>
</protein>
<dbReference type="SUPFAM" id="SSF50249">
    <property type="entry name" value="Nucleic acid-binding proteins"/>
    <property type="match status" value="1"/>
</dbReference>
<dbReference type="PANTHER" id="PTHR33991:SF1">
    <property type="entry name" value="DNA REPAIR PROTEIN RECO"/>
    <property type="match status" value="1"/>
</dbReference>
<keyword evidence="6 8" id="KW-0234">DNA repair</keyword>
<keyword evidence="5 8" id="KW-0233">DNA recombination</keyword>
<dbReference type="InterPro" id="IPR003717">
    <property type="entry name" value="RecO"/>
</dbReference>
<accession>A0ABV4BCL1</accession>
<dbReference type="Pfam" id="PF02565">
    <property type="entry name" value="RecO_C"/>
    <property type="match status" value="1"/>
</dbReference>
<dbReference type="InterPro" id="IPR042242">
    <property type="entry name" value="RecO_C"/>
</dbReference>
<proteinExistence type="inferred from homology"/>
<comment type="caution">
    <text evidence="10">The sequence shown here is derived from an EMBL/GenBank/DDBJ whole genome shotgun (WGS) entry which is preliminary data.</text>
</comment>
<dbReference type="Pfam" id="PF11967">
    <property type="entry name" value="RecO_N"/>
    <property type="match status" value="1"/>
</dbReference>
<name>A0ABV4BCL1_9GAMM</name>
<dbReference type="Gene3D" id="1.20.1440.120">
    <property type="entry name" value="Recombination protein O, C-terminal domain"/>
    <property type="match status" value="1"/>
</dbReference>
<evidence type="ECO:0000256" key="4">
    <source>
        <dbReference type="ARBA" id="ARBA00022763"/>
    </source>
</evidence>
<evidence type="ECO:0000256" key="1">
    <source>
        <dbReference type="ARBA" id="ARBA00003065"/>
    </source>
</evidence>
<evidence type="ECO:0000313" key="10">
    <source>
        <dbReference type="EMBL" id="MEY6432245.1"/>
    </source>
</evidence>
<comment type="similarity">
    <text evidence="2 8">Belongs to the RecO family.</text>
</comment>
<dbReference type="InterPro" id="IPR022572">
    <property type="entry name" value="DNA_rep/recomb_RecO_N"/>
</dbReference>
<dbReference type="EMBL" id="JBDKXB010000007">
    <property type="protein sequence ID" value="MEY6432245.1"/>
    <property type="molecule type" value="Genomic_DNA"/>
</dbReference>
<keyword evidence="11" id="KW-1185">Reference proteome</keyword>
<sequence length="245" mass="27172">MDRTGTGATAGHLHRCLVLHRREFANTSLLVEVLSPTHGRFPAIAKGARRGRAPLAGLLQPFQPLWLGWSGRGEVRTLGRVEAAGRAFALDGDHLYCGFYLNELLMRVLARDDPHEDLFGHYLTALHDLADRHPIDAVLRPFELRLLRILGYGLVLDREADTGRPVQGAQRYRYQPQQGIVAVGVTDGCPFDSLSGETLLQLAADRPPAGDAQIREARRLLRAALAPHLGTRPLMSRELFRGRRS</sequence>
<feature type="domain" description="DNA replication/recombination mediator RecO N-terminal" evidence="9">
    <location>
        <begin position="15"/>
        <end position="83"/>
    </location>
</feature>
<evidence type="ECO:0000259" key="9">
    <source>
        <dbReference type="Pfam" id="PF11967"/>
    </source>
</evidence>
<dbReference type="InterPro" id="IPR012340">
    <property type="entry name" value="NA-bd_OB-fold"/>
</dbReference>
<dbReference type="Gene3D" id="2.40.50.140">
    <property type="entry name" value="Nucleic acid-binding proteins"/>
    <property type="match status" value="1"/>
</dbReference>
<dbReference type="HAMAP" id="MF_00201">
    <property type="entry name" value="RecO"/>
    <property type="match status" value="1"/>
</dbReference>
<gene>
    <name evidence="8 10" type="primary">recO</name>
    <name evidence="10" type="ORF">ABC977_07450</name>
</gene>
<dbReference type="SUPFAM" id="SSF57863">
    <property type="entry name" value="ArfGap/RecO-like zinc finger"/>
    <property type="match status" value="1"/>
</dbReference>
<reference evidence="10 11" key="1">
    <citation type="submission" date="2024-05" db="EMBL/GenBank/DDBJ databases">
        <title>Genome Sequence and Characterization of the New Strain Purple Sulfur Bacterium of Genus Thioalkalicoccus.</title>
        <authorList>
            <person name="Bryantseva I.A."/>
            <person name="Kyndt J.A."/>
            <person name="Imhoff J.F."/>
        </authorList>
    </citation>
    <scope>NUCLEOTIDE SEQUENCE [LARGE SCALE GENOMIC DNA]</scope>
    <source>
        <strain evidence="10 11">Um2</strain>
    </source>
</reference>